<reference evidence="2 3" key="2">
    <citation type="submission" date="2018-03" db="EMBL/GenBank/DDBJ databases">
        <authorList>
            <person name="Keele B.F."/>
        </authorList>
    </citation>
    <scope>NUCLEOTIDE SEQUENCE [LARGE SCALE GENOMIC DNA]</scope>
    <source>
        <strain evidence="2 3">CCALA 016</strain>
    </source>
</reference>
<evidence type="ECO:0000313" key="3">
    <source>
        <dbReference type="Proteomes" id="UP000239001"/>
    </source>
</evidence>
<evidence type="ECO:0000256" key="1">
    <source>
        <dbReference type="SAM" id="Phobius"/>
    </source>
</evidence>
<dbReference type="RefSeq" id="WP_106456189.1">
    <property type="nucleotide sequence ID" value="NZ_PXOH01000005.1"/>
</dbReference>
<dbReference type="GO" id="GO:0005886">
    <property type="term" value="C:plasma membrane"/>
    <property type="evidence" value="ECO:0007669"/>
    <property type="project" value="InterPro"/>
</dbReference>
<proteinExistence type="predicted"/>
<feature type="transmembrane region" description="Helical" evidence="1">
    <location>
        <begin position="27"/>
        <end position="46"/>
    </location>
</feature>
<accession>A0A2T1M0M7</accession>
<dbReference type="OrthoDB" id="427758at2"/>
<dbReference type="Proteomes" id="UP000239001">
    <property type="component" value="Unassembled WGS sequence"/>
</dbReference>
<reference evidence="2 3" key="1">
    <citation type="submission" date="2018-03" db="EMBL/GenBank/DDBJ databases">
        <title>The ancient ancestry and fast evolution of plastids.</title>
        <authorList>
            <person name="Moore K.R."/>
            <person name="Magnabosco C."/>
            <person name="Momper L."/>
            <person name="Gold D.A."/>
            <person name="Bosak T."/>
            <person name="Fournier G.P."/>
        </authorList>
    </citation>
    <scope>NUCLEOTIDE SEQUENCE [LARGE SCALE GENOMIC DNA]</scope>
    <source>
        <strain evidence="2 3">CCALA 016</strain>
    </source>
</reference>
<evidence type="ECO:0000313" key="2">
    <source>
        <dbReference type="EMBL" id="PSF38224.1"/>
    </source>
</evidence>
<protein>
    <submittedName>
        <fullName evidence="2">K(+)-transporting ATPase subunit F</fullName>
    </submittedName>
</protein>
<keyword evidence="3" id="KW-1185">Reference proteome</keyword>
<keyword evidence="1" id="KW-1133">Transmembrane helix</keyword>
<gene>
    <name evidence="2" type="primary">kdpF</name>
    <name evidence="2" type="ORF">C7H19_07075</name>
</gene>
<comment type="caution">
    <text evidence="2">The sequence shown here is derived from an EMBL/GenBank/DDBJ whole genome shotgun (WGS) entry which is preliminary data.</text>
</comment>
<feature type="transmembrane region" description="Helical" evidence="1">
    <location>
        <begin position="58"/>
        <end position="80"/>
    </location>
</feature>
<dbReference type="EMBL" id="PXOH01000005">
    <property type="protein sequence ID" value="PSF38224.1"/>
    <property type="molecule type" value="Genomic_DNA"/>
</dbReference>
<sequence length="85" mass="9445">MKQSSPNSEKLELLLDLLHHLKTRHPLSLLLFFGLVSNLIFAPAIYAATGSDIPQKTAYALGLLGLVTVALSIYLFFVIFQPEKF</sequence>
<dbReference type="InterPro" id="IPR011726">
    <property type="entry name" value="KdpF"/>
</dbReference>
<name>A0A2T1M0M7_9CHRO</name>
<keyword evidence="1" id="KW-0472">Membrane</keyword>
<organism evidence="2 3">
    <name type="scientific">Aphanothece hegewaldii CCALA 016</name>
    <dbReference type="NCBI Taxonomy" id="2107694"/>
    <lineage>
        <taxon>Bacteria</taxon>
        <taxon>Bacillati</taxon>
        <taxon>Cyanobacteriota</taxon>
        <taxon>Cyanophyceae</taxon>
        <taxon>Oscillatoriophycideae</taxon>
        <taxon>Chroococcales</taxon>
        <taxon>Aphanothecaceae</taxon>
        <taxon>Aphanothece</taxon>
    </lineage>
</organism>
<dbReference type="AlphaFoldDB" id="A0A2T1M0M7"/>
<dbReference type="Pfam" id="PF09604">
    <property type="entry name" value="Potass_KdpF"/>
    <property type="match status" value="1"/>
</dbReference>
<dbReference type="NCBIfam" id="TIGR02115">
    <property type="entry name" value="potass_kdpF"/>
    <property type="match status" value="1"/>
</dbReference>
<keyword evidence="1" id="KW-0812">Transmembrane</keyword>
<dbReference type="GO" id="GO:0008556">
    <property type="term" value="F:P-type potassium transmembrane transporter activity"/>
    <property type="evidence" value="ECO:0007669"/>
    <property type="project" value="InterPro"/>
</dbReference>